<gene>
    <name evidence="15" type="ORF">ACHAXA_003048</name>
</gene>
<feature type="domain" description="AP2/ERF" evidence="13">
    <location>
        <begin position="1415"/>
        <end position="1471"/>
    </location>
</feature>
<evidence type="ECO:0000259" key="14">
    <source>
        <dbReference type="PROSITE" id="PS51058"/>
    </source>
</evidence>
<dbReference type="PROSITE" id="PS00027">
    <property type="entry name" value="HOMEOBOX_1"/>
    <property type="match status" value="1"/>
</dbReference>
<keyword evidence="7 10" id="KW-0371">Homeobox</keyword>
<comment type="caution">
    <text evidence="15">The sequence shown here is derived from an EMBL/GenBank/DDBJ whole genome shotgun (WGS) entry which is preliminary data.</text>
</comment>
<keyword evidence="9 10" id="KW-0539">Nucleus</keyword>
<feature type="region of interest" description="Disordered" evidence="11">
    <location>
        <begin position="734"/>
        <end position="758"/>
    </location>
</feature>
<feature type="domain" description="AP2/ERF" evidence="13">
    <location>
        <begin position="1604"/>
        <end position="1659"/>
    </location>
</feature>
<keyword evidence="16" id="KW-1185">Reference proteome</keyword>
<evidence type="ECO:0000256" key="7">
    <source>
        <dbReference type="ARBA" id="ARBA00023155"/>
    </source>
</evidence>
<evidence type="ECO:0000256" key="9">
    <source>
        <dbReference type="ARBA" id="ARBA00023242"/>
    </source>
</evidence>
<evidence type="ECO:0000256" key="8">
    <source>
        <dbReference type="ARBA" id="ARBA00023163"/>
    </source>
</evidence>
<dbReference type="Pfam" id="PF05920">
    <property type="entry name" value="Homeobox_KN"/>
    <property type="match status" value="1"/>
</dbReference>
<dbReference type="PROSITE" id="PS51058">
    <property type="entry name" value="ZF_CXXC"/>
    <property type="match status" value="2"/>
</dbReference>
<feature type="compositionally biased region" description="Polar residues" evidence="11">
    <location>
        <begin position="12"/>
        <end position="21"/>
    </location>
</feature>
<feature type="domain" description="CXXC-type" evidence="14">
    <location>
        <begin position="1237"/>
        <end position="1286"/>
    </location>
</feature>
<dbReference type="SUPFAM" id="SSF54695">
    <property type="entry name" value="POZ domain"/>
    <property type="match status" value="1"/>
</dbReference>
<feature type="compositionally biased region" description="Acidic residues" evidence="11">
    <location>
        <begin position="1374"/>
        <end position="1393"/>
    </location>
</feature>
<evidence type="ECO:0000256" key="6">
    <source>
        <dbReference type="ARBA" id="ARBA00023125"/>
    </source>
</evidence>
<dbReference type="Proteomes" id="UP001530377">
    <property type="component" value="Unassembled WGS sequence"/>
</dbReference>
<feature type="DNA-binding region" description="Homeobox" evidence="10">
    <location>
        <begin position="565"/>
        <end position="629"/>
    </location>
</feature>
<dbReference type="CDD" id="cd00086">
    <property type="entry name" value="homeodomain"/>
    <property type="match status" value="1"/>
</dbReference>
<sequence>MHSFPIPAPSHNADSVASSSRPPADLVHVHASNAATIVSPPPPTSGIVTTAVPSSSFSASPQQRGGRDEEAHGPSSGPSSSSSSGGGAGGGVGGGETITPRDGIINVSPPRSPARESSDYVAVEEEVGGHRPADGQGCANDAVVGEADLLINLINSNADAVYSLARDDEEDKVEVRSDHPAQGVKGHGGKEEEFGRWQGSSDDDDNDDVSSRRGEEDPSISSEDGGVDEFLQGILTRKDVNQGVAEARDGSEQAELPPRVESALQTRGGRQHGVPREVMEEGGTESIPKKFVPTLNNYRWGGAIAVPRLPPKFIDPDPVDYPRPTSYHGYQRPRSPTATEYYSAMHHRNNGKAIHYRPHQREQGKVFDLDEWEAAHGVKGIDGTDSQQTTRYLSEGTYSKSSKSYYKIRDSLDAKEKRANEVLAALERAKRSSTPTTLATVALDAGSEDRGPLPSAVAGAGAETQEEGLDGSKEVNLLLALSTKSYYDHEPASGPPELNDDPEKDHRFVGTGECDSTTARRHSKTVANSANDAWRSSEDIENASLSVSSSNESPDSVSSGNKRKDRSGHPKLNQVAVDYLRSWLLSRQHIEQPYPSEQNYADLSRATGLEKPQLKNWFVNNRRRLWRPMMLELRKRHGLAERDPLPCEVLDTLPDAPILLYDDIAPIHCPSQAPDAHTCQQFQIPSVLFQASEATPPPAAPDVTALLQPHDHEDPISSAADSVAAAAMMLMTGSRANSPTDNKTEGVKYSDAGDRGGKSNQRIVLSPVVEAKKSPQGCLLRFEPQGMQITPLREQVKFNLKGTVVQVPTEFLLKHEGSKIAAITRSAMRVGDMAIPLPRDYEMFCHCIFYICNEYVQLPPSVRRKDFMKEMNYYGIPFDETLVNGGKCVSPSTSTSKLDLYTSLPHKQQISPTTVTQQVGASEEPRMPSPLDLLSSAMSTFIDTYSRPSSPAAPYHHHPVTSGDQMYASPLDLLSSAISSTDGSWQSEPITYATQQARNPNVRKVMCGRCEVCVRDDCGECNFCLDKPKFGGPNRLRKKCLMRRCPNMNIVPTFDASFYASALTKPLSIDGTESPEEDGNPGKIAALHRNVIEAEKRWFENLECLRPCIEEGGLINYAVISDDDTRNRIKNYVKECRKQHRRIENNEPTSLSEERLRLLEEANFPWSHTPYVKNAGSEVLEREPTSSLDLLCSITSQSFEKRGSWNDDSNDEDDIHDDEEAEIDESEEPEEPESRQPTTKRFRGLNCGTCANCKRDDCGKCRACIDKPKFGGPNKSRRRCYHRRCLIRTEKLDEDLQKNMGMHSIPFVEQRKTVNRNEPRRPGENYRSEEDKMRAELANIRAELDAKARGVKYGLKMRSVPTIDNLAKEIEDGGREEDESAVEVEDMMSDDGGDEVKNGDDAYRKPRIFTAPTSTERGVTVRPSGKWQVQLYYAGNSRYIGLFDSREEASLAYEIARECMSSFKECDPNPEQIKRNLDLMRKAAFSGDMYRGSRMEESKQIERKLIATEDKSKRAHVVRALSELKRSHVGRAKVEAKFNAKKNACKPMPVACRKSRNDTTPPKASRKSDNIAREIVMEKFPEDSRKRKFSSDIYEKAKTLAEALPRGITVRPSGKWQVQLYYAGKSRYIGVFDTKIDAAVAYELARDCFSAFKDDDPSPEQAKKNVMLMRKAAFAPFQACQAENGKRKYNKKAKVEDEDITSQNQKADKAVVDLDELGAANNVNKSNSVNVQISSFINAELNSLMSLRRSVEEHEEKDEAIAAQTTPTTPLLAFVAADEEGEKPAISRPRIIKDFPEIGPGWKVESIPRISMEEEEIYYISPTGQRCQSLKEAKAKAHETGQVFSCSDELCSDMARQTISCNVEVGNFGVGFKFRKNLIDGSGTDLGWFEGEVVDILTDTDKDRKCFYAANGHIEDLSIAELESCARQESMSMDSFGSVGYHFKKQFDGKWFEGVVVKILVDTDNDKDRRCHYPEDDDIEDLSIADLRRLADLEKKWQDEISTVEARRRKSPRKRKHSLDG</sequence>
<feature type="region of interest" description="Disordered" evidence="11">
    <location>
        <begin position="909"/>
        <end position="928"/>
    </location>
</feature>
<dbReference type="PROSITE" id="PS50071">
    <property type="entry name" value="HOMEOBOX_2"/>
    <property type="match status" value="1"/>
</dbReference>
<proteinExistence type="predicted"/>
<evidence type="ECO:0000256" key="10">
    <source>
        <dbReference type="PROSITE-ProRule" id="PRU00108"/>
    </source>
</evidence>
<protein>
    <submittedName>
        <fullName evidence="15">Uncharacterized protein</fullName>
    </submittedName>
</protein>
<feature type="compositionally biased region" description="Basic and acidic residues" evidence="11">
    <location>
        <begin position="742"/>
        <end position="757"/>
    </location>
</feature>
<keyword evidence="3" id="KW-0863">Zinc-finger</keyword>
<dbReference type="InterPro" id="IPR017970">
    <property type="entry name" value="Homeobox_CS"/>
</dbReference>
<dbReference type="InterPro" id="IPR050224">
    <property type="entry name" value="TALE_homeobox"/>
</dbReference>
<dbReference type="PROSITE" id="PS51032">
    <property type="entry name" value="AP2_ERF"/>
    <property type="match status" value="2"/>
</dbReference>
<accession>A0ABD3RYM9</accession>
<organism evidence="15 16">
    <name type="scientific">Cyclostephanos tholiformis</name>
    <dbReference type="NCBI Taxonomy" id="382380"/>
    <lineage>
        <taxon>Eukaryota</taxon>
        <taxon>Sar</taxon>
        <taxon>Stramenopiles</taxon>
        <taxon>Ochrophyta</taxon>
        <taxon>Bacillariophyta</taxon>
        <taxon>Coscinodiscophyceae</taxon>
        <taxon>Thalassiosirophycidae</taxon>
        <taxon>Stephanodiscales</taxon>
        <taxon>Stephanodiscaceae</taxon>
        <taxon>Cyclostephanos</taxon>
    </lineage>
</organism>
<dbReference type="InterPro" id="IPR001356">
    <property type="entry name" value="HD"/>
</dbReference>
<evidence type="ECO:0000256" key="2">
    <source>
        <dbReference type="ARBA" id="ARBA00022723"/>
    </source>
</evidence>
<feature type="domain" description="Homeobox" evidence="12">
    <location>
        <begin position="563"/>
        <end position="628"/>
    </location>
</feature>
<dbReference type="GO" id="GO:0008270">
    <property type="term" value="F:zinc ion binding"/>
    <property type="evidence" value="ECO:0007669"/>
    <property type="project" value="UniProtKB-KW"/>
</dbReference>
<feature type="compositionally biased region" description="Gly residues" evidence="11">
    <location>
        <begin position="84"/>
        <end position="96"/>
    </location>
</feature>
<dbReference type="InterPro" id="IPR008422">
    <property type="entry name" value="KN_HD"/>
</dbReference>
<dbReference type="InterPro" id="IPR011333">
    <property type="entry name" value="SKP1/BTB/POZ_sf"/>
</dbReference>
<feature type="region of interest" description="Disordered" evidence="11">
    <location>
        <begin position="487"/>
        <end position="571"/>
    </location>
</feature>
<dbReference type="GO" id="GO:0003677">
    <property type="term" value="F:DNA binding"/>
    <property type="evidence" value="ECO:0007669"/>
    <property type="project" value="UniProtKB-UniRule"/>
</dbReference>
<name>A0ABD3RYM9_9STRA</name>
<keyword evidence="2" id="KW-0479">Metal-binding</keyword>
<evidence type="ECO:0000259" key="13">
    <source>
        <dbReference type="PROSITE" id="PS51032"/>
    </source>
</evidence>
<feature type="compositionally biased region" description="Polar residues" evidence="11">
    <location>
        <begin position="909"/>
        <end position="920"/>
    </location>
</feature>
<feature type="region of interest" description="Disordered" evidence="11">
    <location>
        <begin position="430"/>
        <end position="475"/>
    </location>
</feature>
<dbReference type="InterPro" id="IPR001471">
    <property type="entry name" value="AP2/ERF_dom"/>
</dbReference>
<dbReference type="InterPro" id="IPR016177">
    <property type="entry name" value="DNA-bd_dom_sf"/>
</dbReference>
<evidence type="ECO:0000313" key="16">
    <source>
        <dbReference type="Proteomes" id="UP001530377"/>
    </source>
</evidence>
<evidence type="ECO:0000313" key="15">
    <source>
        <dbReference type="EMBL" id="KAL3817307.1"/>
    </source>
</evidence>
<feature type="domain" description="CXXC-type" evidence="14">
    <location>
        <begin position="1000"/>
        <end position="1046"/>
    </location>
</feature>
<dbReference type="SMART" id="SM00389">
    <property type="entry name" value="HOX"/>
    <property type="match status" value="1"/>
</dbReference>
<dbReference type="EMBL" id="JALLPB020000110">
    <property type="protein sequence ID" value="KAL3817307.1"/>
    <property type="molecule type" value="Genomic_DNA"/>
</dbReference>
<feature type="compositionally biased region" description="Polar residues" evidence="11">
    <location>
        <begin position="46"/>
        <end position="63"/>
    </location>
</feature>
<dbReference type="InterPro" id="IPR036955">
    <property type="entry name" value="AP2/ERF_dom_sf"/>
</dbReference>
<evidence type="ECO:0000256" key="3">
    <source>
        <dbReference type="ARBA" id="ARBA00022771"/>
    </source>
</evidence>
<dbReference type="InterPro" id="IPR002857">
    <property type="entry name" value="Znf_CXXC"/>
</dbReference>
<dbReference type="SMART" id="SM00380">
    <property type="entry name" value="AP2"/>
    <property type="match status" value="2"/>
</dbReference>
<evidence type="ECO:0000256" key="5">
    <source>
        <dbReference type="ARBA" id="ARBA00023015"/>
    </source>
</evidence>
<feature type="region of interest" description="Disordered" evidence="11">
    <location>
        <begin position="307"/>
        <end position="335"/>
    </location>
</feature>
<dbReference type="PANTHER" id="PTHR11850">
    <property type="entry name" value="HOMEOBOX PROTEIN TRANSCRIPTION FACTORS"/>
    <property type="match status" value="1"/>
</dbReference>
<dbReference type="Gene3D" id="1.10.10.60">
    <property type="entry name" value="Homeodomain-like"/>
    <property type="match status" value="1"/>
</dbReference>
<feature type="compositionally biased region" description="Basic and acidic residues" evidence="11">
    <location>
        <begin position="236"/>
        <end position="251"/>
    </location>
</feature>
<dbReference type="Gene3D" id="3.30.730.10">
    <property type="entry name" value="AP2/ERF domain"/>
    <property type="match status" value="2"/>
</dbReference>
<feature type="region of interest" description="Disordered" evidence="11">
    <location>
        <begin position="1"/>
        <end position="139"/>
    </location>
</feature>
<dbReference type="InterPro" id="IPR009057">
    <property type="entry name" value="Homeodomain-like_sf"/>
</dbReference>
<evidence type="ECO:0000256" key="4">
    <source>
        <dbReference type="ARBA" id="ARBA00022833"/>
    </source>
</evidence>
<dbReference type="SUPFAM" id="SSF54171">
    <property type="entry name" value="DNA-binding domain"/>
    <property type="match status" value="3"/>
</dbReference>
<dbReference type="SUPFAM" id="SSF46689">
    <property type="entry name" value="Homeodomain-like"/>
    <property type="match status" value="1"/>
</dbReference>
<feature type="compositionally biased region" description="Low complexity" evidence="11">
    <location>
        <begin position="544"/>
        <end position="559"/>
    </location>
</feature>
<keyword evidence="6 10" id="KW-0238">DNA-binding</keyword>
<feature type="compositionally biased region" description="Low complexity" evidence="11">
    <location>
        <begin position="73"/>
        <end position="83"/>
    </location>
</feature>
<reference evidence="15 16" key="1">
    <citation type="submission" date="2024-10" db="EMBL/GenBank/DDBJ databases">
        <title>Updated reference genomes for cyclostephanoid diatoms.</title>
        <authorList>
            <person name="Roberts W.R."/>
            <person name="Alverson A.J."/>
        </authorList>
    </citation>
    <scope>NUCLEOTIDE SEQUENCE [LARGE SCALE GENOMIC DNA]</scope>
    <source>
        <strain evidence="15 16">AJA228-03</strain>
    </source>
</reference>
<dbReference type="GO" id="GO:0005634">
    <property type="term" value="C:nucleus"/>
    <property type="evidence" value="ECO:0007669"/>
    <property type="project" value="UniProtKB-SubCell"/>
</dbReference>
<feature type="compositionally biased region" description="Acidic residues" evidence="11">
    <location>
        <begin position="1208"/>
        <end position="1231"/>
    </location>
</feature>
<feature type="region of interest" description="Disordered" evidence="11">
    <location>
        <begin position="166"/>
        <end position="287"/>
    </location>
</feature>
<keyword evidence="4" id="KW-0862">Zinc</keyword>
<keyword evidence="8" id="KW-0804">Transcription</keyword>
<evidence type="ECO:0000259" key="12">
    <source>
        <dbReference type="PROSITE" id="PS50071"/>
    </source>
</evidence>
<dbReference type="Gene3D" id="3.30.710.10">
    <property type="entry name" value="Potassium Channel Kv1.1, Chain A"/>
    <property type="match status" value="1"/>
</dbReference>
<evidence type="ECO:0000256" key="1">
    <source>
        <dbReference type="ARBA" id="ARBA00004123"/>
    </source>
</evidence>
<comment type="subcellular location">
    <subcellularLocation>
        <location evidence="1 10">Nucleus</location>
    </subcellularLocation>
</comment>
<evidence type="ECO:0000256" key="11">
    <source>
        <dbReference type="SAM" id="MobiDB-lite"/>
    </source>
</evidence>
<keyword evidence="5" id="KW-0805">Transcription regulation</keyword>
<feature type="region of interest" description="Disordered" evidence="11">
    <location>
        <begin position="1371"/>
        <end position="1401"/>
    </location>
</feature>
<dbReference type="Pfam" id="PF02008">
    <property type="entry name" value="zf-CXXC"/>
    <property type="match status" value="2"/>
</dbReference>
<feature type="region of interest" description="Disordered" evidence="11">
    <location>
        <begin position="1201"/>
        <end position="1241"/>
    </location>
</feature>